<keyword evidence="8" id="KW-0812">Transmembrane</keyword>
<evidence type="ECO:0000256" key="5">
    <source>
        <dbReference type="ARBA" id="ARBA00017599"/>
    </source>
</evidence>
<comment type="cofactor">
    <cofactor evidence="16">
        <name>FMN</name>
        <dbReference type="ChEBI" id="CHEBI:58210"/>
    </cofactor>
    <text evidence="16">Binds 1 FMN per subunit.</text>
</comment>
<gene>
    <name evidence="19" type="ORF">CAOG_008925</name>
</gene>
<name>A0A0D2X459_CAPO3</name>
<dbReference type="FunFam" id="3.20.20.70:FF:000066">
    <property type="entry name" value="Dihydroorotate dehydrogenase (quinone), mitochondrial"/>
    <property type="match status" value="1"/>
</dbReference>
<keyword evidence="10" id="KW-0809">Transit peptide</keyword>
<evidence type="ECO:0000256" key="4">
    <source>
        <dbReference type="ARBA" id="ARBA00012791"/>
    </source>
</evidence>
<dbReference type="OMA" id="ERIKMGA"/>
<organism evidence="19 20">
    <name type="scientific">Capsaspora owczarzaki (strain ATCC 30864)</name>
    <dbReference type="NCBI Taxonomy" id="595528"/>
    <lineage>
        <taxon>Eukaryota</taxon>
        <taxon>Filasterea</taxon>
        <taxon>Capsaspora</taxon>
    </lineage>
</organism>
<dbReference type="HAMAP" id="MF_00225">
    <property type="entry name" value="DHO_dh_type2"/>
    <property type="match status" value="1"/>
</dbReference>
<dbReference type="Proteomes" id="UP000008743">
    <property type="component" value="Unassembled WGS sequence"/>
</dbReference>
<comment type="subcellular location">
    <subcellularLocation>
        <location evidence="1 16">Mitochondrion inner membrane</location>
        <topology evidence="1 16">Single-pass membrane protein</topology>
    </subcellularLocation>
</comment>
<dbReference type="OrthoDB" id="14784at2759"/>
<dbReference type="PROSITE" id="PS00912">
    <property type="entry name" value="DHODEHASE_2"/>
    <property type="match status" value="1"/>
</dbReference>
<dbReference type="InterPro" id="IPR013785">
    <property type="entry name" value="Aldolase_TIM"/>
</dbReference>
<comment type="similarity">
    <text evidence="3 16">Belongs to the dihydroorotate dehydrogenase family. Type 2 subfamily.</text>
</comment>
<dbReference type="EC" id="1.3.5.2" evidence="4 16"/>
<dbReference type="GO" id="GO:0044205">
    <property type="term" value="P:'de novo' UMP biosynthetic process"/>
    <property type="evidence" value="ECO:0007669"/>
    <property type="project" value="UniProtKB-UniPathway"/>
</dbReference>
<keyword evidence="14" id="KW-0472">Membrane</keyword>
<dbReference type="InterPro" id="IPR005719">
    <property type="entry name" value="Dihydroorotate_DH_2"/>
</dbReference>
<dbReference type="PROSITE" id="PS00911">
    <property type="entry name" value="DHODEHASE_1"/>
    <property type="match status" value="1"/>
</dbReference>
<evidence type="ECO:0000256" key="11">
    <source>
        <dbReference type="ARBA" id="ARBA00022989"/>
    </source>
</evidence>
<proteinExistence type="inferred from homology"/>
<evidence type="ECO:0000313" key="20">
    <source>
        <dbReference type="Proteomes" id="UP000008743"/>
    </source>
</evidence>
<dbReference type="Pfam" id="PF01180">
    <property type="entry name" value="DHO_dh"/>
    <property type="match status" value="1"/>
</dbReference>
<keyword evidence="20" id="KW-1185">Reference proteome</keyword>
<keyword evidence="9 16" id="KW-0999">Mitochondrion inner membrane</keyword>
<dbReference type="PhylomeDB" id="A0A0D2X459"/>
<keyword evidence="17" id="KW-0732">Signal</keyword>
<evidence type="ECO:0000256" key="1">
    <source>
        <dbReference type="ARBA" id="ARBA00004434"/>
    </source>
</evidence>
<evidence type="ECO:0000256" key="7">
    <source>
        <dbReference type="ARBA" id="ARBA00022643"/>
    </source>
</evidence>
<feature type="domain" description="Dihydroorotate dehydrogenase catalytic" evidence="18">
    <location>
        <begin position="70"/>
        <end position="380"/>
    </location>
</feature>
<dbReference type="InterPro" id="IPR001295">
    <property type="entry name" value="Dihydroorotate_DH_CS"/>
</dbReference>
<keyword evidence="13 16" id="KW-0496">Mitochondrion</keyword>
<dbReference type="InterPro" id="IPR050074">
    <property type="entry name" value="DHO_dehydrogenase"/>
</dbReference>
<feature type="chain" id="PRO_5002270409" description="Dihydroorotate dehydrogenase (quinone), mitochondrial" evidence="17">
    <location>
        <begin position="18"/>
        <end position="402"/>
    </location>
</feature>
<evidence type="ECO:0000256" key="10">
    <source>
        <dbReference type="ARBA" id="ARBA00022946"/>
    </source>
</evidence>
<dbReference type="STRING" id="595528.A0A0D2X459"/>
<evidence type="ECO:0000256" key="16">
    <source>
        <dbReference type="RuleBase" id="RU361255"/>
    </source>
</evidence>
<evidence type="ECO:0000256" key="8">
    <source>
        <dbReference type="ARBA" id="ARBA00022692"/>
    </source>
</evidence>
<dbReference type="AlphaFoldDB" id="A0A0D2X459"/>
<dbReference type="GO" id="GO:0106430">
    <property type="term" value="F:dihydroorotate dehydrogenase (quinone) activity"/>
    <property type="evidence" value="ECO:0007669"/>
    <property type="project" value="UniProtKB-EC"/>
</dbReference>
<keyword evidence="7 16" id="KW-0288">FMN</keyword>
<keyword evidence="11" id="KW-1133">Transmembrane helix</keyword>
<dbReference type="eggNOG" id="KOG1436">
    <property type="taxonomic scope" value="Eukaryota"/>
</dbReference>
<dbReference type="SUPFAM" id="SSF51395">
    <property type="entry name" value="FMN-linked oxidoreductases"/>
    <property type="match status" value="1"/>
</dbReference>
<dbReference type="PANTHER" id="PTHR48109">
    <property type="entry name" value="DIHYDROOROTATE DEHYDROGENASE (QUINONE), MITOCHONDRIAL-RELATED"/>
    <property type="match status" value="1"/>
</dbReference>
<protein>
    <recommendedName>
        <fullName evidence="5 16">Dihydroorotate dehydrogenase (quinone), mitochondrial</fullName>
        <shortName evidence="16">DHOdehase</shortName>
        <ecNumber evidence="4 16">1.3.5.2</ecNumber>
    </recommendedName>
</protein>
<dbReference type="NCBIfam" id="NF003645">
    <property type="entry name" value="PRK05286.1-2"/>
    <property type="match status" value="1"/>
</dbReference>
<evidence type="ECO:0000259" key="18">
    <source>
        <dbReference type="Pfam" id="PF01180"/>
    </source>
</evidence>
<dbReference type="NCBIfam" id="TIGR01036">
    <property type="entry name" value="pyrD_sub2"/>
    <property type="match status" value="1"/>
</dbReference>
<keyword evidence="6 16" id="KW-0285">Flavoprotein</keyword>
<evidence type="ECO:0000256" key="6">
    <source>
        <dbReference type="ARBA" id="ARBA00022630"/>
    </source>
</evidence>
<feature type="signal peptide" evidence="17">
    <location>
        <begin position="1"/>
        <end position="17"/>
    </location>
</feature>
<evidence type="ECO:0000256" key="2">
    <source>
        <dbReference type="ARBA" id="ARBA00005161"/>
    </source>
</evidence>
<dbReference type="GO" id="GO:0005743">
    <property type="term" value="C:mitochondrial inner membrane"/>
    <property type="evidence" value="ECO:0007669"/>
    <property type="project" value="UniProtKB-SubCell"/>
</dbReference>
<dbReference type="EMBL" id="KE346369">
    <property type="protein sequence ID" value="KJE95489.1"/>
    <property type="molecule type" value="Genomic_DNA"/>
</dbReference>
<dbReference type="RefSeq" id="XP_011270596.1">
    <property type="nucleotide sequence ID" value="XM_011272294.1"/>
</dbReference>
<dbReference type="FunCoup" id="A0A0D2X459">
    <property type="interactions" value="335"/>
</dbReference>
<dbReference type="CDD" id="cd04738">
    <property type="entry name" value="DHOD_2_like"/>
    <property type="match status" value="1"/>
</dbReference>
<keyword evidence="12 16" id="KW-0560">Oxidoreductase</keyword>
<evidence type="ECO:0000256" key="3">
    <source>
        <dbReference type="ARBA" id="ARBA00005359"/>
    </source>
</evidence>
<evidence type="ECO:0000256" key="17">
    <source>
        <dbReference type="SAM" id="SignalP"/>
    </source>
</evidence>
<comment type="pathway">
    <text evidence="2 16">Pyrimidine metabolism; UMP biosynthesis via de novo pathway; orotate from (S)-dihydroorotate (quinone route): step 1/1.</text>
</comment>
<evidence type="ECO:0000256" key="15">
    <source>
        <dbReference type="ARBA" id="ARBA00048639"/>
    </source>
</evidence>
<evidence type="ECO:0000256" key="13">
    <source>
        <dbReference type="ARBA" id="ARBA00023128"/>
    </source>
</evidence>
<dbReference type="InterPro" id="IPR005720">
    <property type="entry name" value="Dihydroorotate_DH_cat"/>
</dbReference>
<evidence type="ECO:0000256" key="12">
    <source>
        <dbReference type="ARBA" id="ARBA00023002"/>
    </source>
</evidence>
<dbReference type="InParanoid" id="A0A0D2X459"/>
<comment type="catalytic activity">
    <reaction evidence="15 16">
        <text>(S)-dihydroorotate + a quinone = orotate + a quinol</text>
        <dbReference type="Rhea" id="RHEA:30187"/>
        <dbReference type="ChEBI" id="CHEBI:24646"/>
        <dbReference type="ChEBI" id="CHEBI:30839"/>
        <dbReference type="ChEBI" id="CHEBI:30864"/>
        <dbReference type="ChEBI" id="CHEBI:132124"/>
        <dbReference type="EC" id="1.3.5.2"/>
    </reaction>
</comment>
<evidence type="ECO:0000313" key="19">
    <source>
        <dbReference type="EMBL" id="KJE95489.1"/>
    </source>
</evidence>
<reference evidence="20" key="1">
    <citation type="submission" date="2011-02" db="EMBL/GenBank/DDBJ databases">
        <title>The Genome Sequence of Capsaspora owczarzaki ATCC 30864.</title>
        <authorList>
            <person name="Russ C."/>
            <person name="Cuomo C."/>
            <person name="Burger G."/>
            <person name="Gray M.W."/>
            <person name="Holland P.W.H."/>
            <person name="King N."/>
            <person name="Lang F.B.F."/>
            <person name="Roger A.J."/>
            <person name="Ruiz-Trillo I."/>
            <person name="Young S.K."/>
            <person name="Zeng Q."/>
            <person name="Gargeya S."/>
            <person name="Alvarado L."/>
            <person name="Berlin A."/>
            <person name="Chapman S.B."/>
            <person name="Chen Z."/>
            <person name="Freedman E."/>
            <person name="Gellesch M."/>
            <person name="Goldberg J."/>
            <person name="Griggs A."/>
            <person name="Gujja S."/>
            <person name="Heilman E."/>
            <person name="Heiman D."/>
            <person name="Howarth C."/>
            <person name="Mehta T."/>
            <person name="Neiman D."/>
            <person name="Pearson M."/>
            <person name="Roberts A."/>
            <person name="Saif S."/>
            <person name="Shea T."/>
            <person name="Shenoy N."/>
            <person name="Sisk P."/>
            <person name="Stolte C."/>
            <person name="Sykes S."/>
            <person name="White J."/>
            <person name="Yandava C."/>
            <person name="Haas B."/>
            <person name="Nusbaum C."/>
            <person name="Birren B."/>
        </authorList>
    </citation>
    <scope>NUCLEOTIDE SEQUENCE</scope>
    <source>
        <strain evidence="20">ATCC 30864</strain>
    </source>
</reference>
<dbReference type="Gene3D" id="3.20.20.70">
    <property type="entry name" value="Aldolase class I"/>
    <property type="match status" value="1"/>
</dbReference>
<dbReference type="GO" id="GO:0006207">
    <property type="term" value="P:'de novo' pyrimidine nucleobase biosynthetic process"/>
    <property type="evidence" value="ECO:0007669"/>
    <property type="project" value="InterPro"/>
</dbReference>
<sequence>MALRSLLAAVAVGGAAAAFSAASSVTSPVTTHLVMPLVRLLDPETAHVMAVRVAASGLLPTTRADAHPSLATTVWGKQFSNPIGLAAGFDKHADCIDAMLGVGFGFVEIGSVTPVAQPGNPKPRVFRLTDDRAVINRYGFNSFGLDYAHDRLSERVADPAARGFQHGIVGVNLGKNKTTVDAADDYVQGINKLGKFADYIVVNISSPNTPGLRSLQGKQELGALIDRVLVARDRLGLPSQASAAVRGRVPPLLVKIAPDLTPADKEDIASVLMDKKVDGLIVSNTTISRPATLKSPASLTQETGGLSGAPLRQLATETVRDMYTLTQGRLPIIGVGGVSTGDDAFEKILAGASLVQLYSSIVYDGPGIVPKIQSRLAELLAENSFTSVSDAVGAEHRGFRRK</sequence>
<evidence type="ECO:0000256" key="14">
    <source>
        <dbReference type="ARBA" id="ARBA00023136"/>
    </source>
</evidence>
<dbReference type="NCBIfam" id="NF003652">
    <property type="entry name" value="PRK05286.2-5"/>
    <property type="match status" value="1"/>
</dbReference>
<accession>A0A0D2X459</accession>
<dbReference type="UniPathway" id="UPA00070">
    <property type="reaction ID" value="UER00946"/>
</dbReference>
<dbReference type="PANTHER" id="PTHR48109:SF4">
    <property type="entry name" value="DIHYDROOROTATE DEHYDROGENASE (QUINONE), MITOCHONDRIAL"/>
    <property type="match status" value="1"/>
</dbReference>
<evidence type="ECO:0000256" key="9">
    <source>
        <dbReference type="ARBA" id="ARBA00022792"/>
    </source>
</evidence>